<dbReference type="InterPro" id="IPR050625">
    <property type="entry name" value="ParA/MinD_ATPase"/>
</dbReference>
<dbReference type="GO" id="GO:0016887">
    <property type="term" value="F:ATP hydrolysis activity"/>
    <property type="evidence" value="ECO:0007669"/>
    <property type="project" value="InterPro"/>
</dbReference>
<evidence type="ECO:0000256" key="4">
    <source>
        <dbReference type="ARBA" id="ARBA00022741"/>
    </source>
</evidence>
<reference evidence="12" key="2">
    <citation type="submission" date="2021-04" db="EMBL/GenBank/DDBJ databases">
        <authorList>
            <person name="Gilroy R."/>
        </authorList>
    </citation>
    <scope>NUCLEOTIDE SEQUENCE</scope>
    <source>
        <strain evidence="12">CHK186-1790</strain>
    </source>
</reference>
<dbReference type="NCBIfam" id="TIGR01968">
    <property type="entry name" value="minD_bact"/>
    <property type="match status" value="1"/>
</dbReference>
<sequence>MGTVIVITSGKGGTGKTSLTGGVASCLAALNHRTLCIDMDIGLRNLDISLGMTDRALMDFTDVMEGRCSLERAAVEHPVIQGLYLLTAPVRPPEGGLDQEKMRALLEKARAQFDYILVDSPAGLGSGFRLAVCGADRAVVVSTNDSSALRDAQRTVVELGRELETIHLVMNRIQPKLLRRLHATIDDAMDAAGLPLLGVVPEDPKVILAANTGEPLILFSRKGAALAYLNIAKRLMGERVPLMKIR</sequence>
<evidence type="ECO:0000256" key="2">
    <source>
        <dbReference type="ARBA" id="ARBA00016887"/>
    </source>
</evidence>
<dbReference type="GO" id="GO:0000917">
    <property type="term" value="P:division septum assembly"/>
    <property type="evidence" value="ECO:0007669"/>
    <property type="project" value="UniProtKB-KW"/>
</dbReference>
<gene>
    <name evidence="12" type="primary">minD</name>
    <name evidence="12" type="ORF">H9701_02305</name>
</gene>
<keyword evidence="4 10" id="KW-0547">Nucleotide-binding</keyword>
<keyword evidence="5 10" id="KW-0067">ATP-binding</keyword>
<dbReference type="GO" id="GO:0051782">
    <property type="term" value="P:negative regulation of cell division"/>
    <property type="evidence" value="ECO:0007669"/>
    <property type="project" value="TreeGrafter"/>
</dbReference>
<dbReference type="AlphaFoldDB" id="A0A9D2P000"/>
<evidence type="ECO:0000313" key="12">
    <source>
        <dbReference type="EMBL" id="HJC40370.1"/>
    </source>
</evidence>
<evidence type="ECO:0000256" key="9">
    <source>
        <dbReference type="ARBA" id="ARBA00032845"/>
    </source>
</evidence>
<dbReference type="Proteomes" id="UP000823882">
    <property type="component" value="Unassembled WGS sequence"/>
</dbReference>
<feature type="binding site" evidence="10">
    <location>
        <begin position="11"/>
        <end position="18"/>
    </location>
    <ligand>
        <name>ATP</name>
        <dbReference type="ChEBI" id="CHEBI:30616"/>
    </ligand>
</feature>
<dbReference type="GO" id="GO:0005829">
    <property type="term" value="C:cytosol"/>
    <property type="evidence" value="ECO:0007669"/>
    <property type="project" value="TreeGrafter"/>
</dbReference>
<evidence type="ECO:0000256" key="5">
    <source>
        <dbReference type="ARBA" id="ARBA00022840"/>
    </source>
</evidence>
<evidence type="ECO:0000256" key="8">
    <source>
        <dbReference type="ARBA" id="ARBA00025436"/>
    </source>
</evidence>
<dbReference type="InterPro" id="IPR002586">
    <property type="entry name" value="CobQ/CobB/MinD/ParA_Nub-bd_dom"/>
</dbReference>
<comment type="function">
    <text evidence="8">ATPase required for the correct placement of the division site. Cell division inhibitors MinC and MinD act in concert to form an inhibitor capable of blocking formation of the polar Z ring septums. Rapidly oscillates between the poles of the cell to destabilize FtsZ filaments that have formed before they mature into polar Z rings.</text>
</comment>
<dbReference type="GO" id="GO:0005524">
    <property type="term" value="F:ATP binding"/>
    <property type="evidence" value="ECO:0007669"/>
    <property type="project" value="UniProtKB-KW"/>
</dbReference>
<dbReference type="SUPFAM" id="SSF52540">
    <property type="entry name" value="P-loop containing nucleoside triphosphate hydrolases"/>
    <property type="match status" value="1"/>
</dbReference>
<dbReference type="Gene3D" id="3.40.50.300">
    <property type="entry name" value="P-loop containing nucleotide triphosphate hydrolases"/>
    <property type="match status" value="1"/>
</dbReference>
<dbReference type="PIRSF" id="PIRSF003092">
    <property type="entry name" value="MinD"/>
    <property type="match status" value="1"/>
</dbReference>
<keyword evidence="6" id="KW-0717">Septation</keyword>
<reference evidence="12" key="1">
    <citation type="journal article" date="2021" name="PeerJ">
        <title>Extensive microbial diversity within the chicken gut microbiome revealed by metagenomics and culture.</title>
        <authorList>
            <person name="Gilroy R."/>
            <person name="Ravi A."/>
            <person name="Getino M."/>
            <person name="Pursley I."/>
            <person name="Horton D.L."/>
            <person name="Alikhan N.F."/>
            <person name="Baker D."/>
            <person name="Gharbi K."/>
            <person name="Hall N."/>
            <person name="Watson M."/>
            <person name="Adriaenssens E.M."/>
            <person name="Foster-Nyarko E."/>
            <person name="Jarju S."/>
            <person name="Secka A."/>
            <person name="Antonio M."/>
            <person name="Oren A."/>
            <person name="Chaudhuri R.R."/>
            <person name="La Ragione R."/>
            <person name="Hildebrand F."/>
            <person name="Pallen M.J."/>
        </authorList>
    </citation>
    <scope>NUCLEOTIDE SEQUENCE</scope>
    <source>
        <strain evidence="12">CHK186-1790</strain>
    </source>
</reference>
<dbReference type="GO" id="GO:0009898">
    <property type="term" value="C:cytoplasmic side of plasma membrane"/>
    <property type="evidence" value="ECO:0007669"/>
    <property type="project" value="TreeGrafter"/>
</dbReference>
<evidence type="ECO:0000313" key="13">
    <source>
        <dbReference type="Proteomes" id="UP000823882"/>
    </source>
</evidence>
<dbReference type="InterPro" id="IPR010223">
    <property type="entry name" value="MinD"/>
</dbReference>
<evidence type="ECO:0000256" key="3">
    <source>
        <dbReference type="ARBA" id="ARBA00022618"/>
    </source>
</evidence>
<comment type="caution">
    <text evidence="12">The sequence shown here is derived from an EMBL/GenBank/DDBJ whole genome shotgun (WGS) entry which is preliminary data.</text>
</comment>
<accession>A0A9D2P000</accession>
<feature type="domain" description="CobQ/CobB/MinD/ParA nucleotide binding" evidence="11">
    <location>
        <begin position="5"/>
        <end position="216"/>
    </location>
</feature>
<keyword evidence="7" id="KW-0131">Cell cycle</keyword>
<dbReference type="InterPro" id="IPR027417">
    <property type="entry name" value="P-loop_NTPase"/>
</dbReference>
<evidence type="ECO:0000256" key="10">
    <source>
        <dbReference type="PIRSR" id="PIRSR003092-1"/>
    </source>
</evidence>
<dbReference type="Pfam" id="PF01656">
    <property type="entry name" value="CbiA"/>
    <property type="match status" value="1"/>
</dbReference>
<evidence type="ECO:0000256" key="6">
    <source>
        <dbReference type="ARBA" id="ARBA00023210"/>
    </source>
</evidence>
<proteinExistence type="inferred from homology"/>
<dbReference type="PANTHER" id="PTHR43384">
    <property type="entry name" value="SEPTUM SITE-DETERMINING PROTEIN MIND HOMOLOG, CHLOROPLASTIC-RELATED"/>
    <property type="match status" value="1"/>
</dbReference>
<evidence type="ECO:0000259" key="11">
    <source>
        <dbReference type="Pfam" id="PF01656"/>
    </source>
</evidence>
<keyword evidence="3" id="KW-0132">Cell division</keyword>
<dbReference type="PANTHER" id="PTHR43384:SF6">
    <property type="entry name" value="SEPTUM SITE-DETERMINING PROTEIN MIND HOMOLOG, CHLOROPLASTIC"/>
    <property type="match status" value="1"/>
</dbReference>
<dbReference type="InterPro" id="IPR025501">
    <property type="entry name" value="MinD_FleN"/>
</dbReference>
<protein>
    <recommendedName>
        <fullName evidence="2">Septum site-determining protein MinD</fullName>
    </recommendedName>
    <alternativeName>
        <fullName evidence="9">Cell division inhibitor MinD</fullName>
    </alternativeName>
</protein>
<dbReference type="EMBL" id="DWWJ01000044">
    <property type="protein sequence ID" value="HJC40370.1"/>
    <property type="molecule type" value="Genomic_DNA"/>
</dbReference>
<evidence type="ECO:0000256" key="7">
    <source>
        <dbReference type="ARBA" id="ARBA00023306"/>
    </source>
</evidence>
<comment type="similarity">
    <text evidence="1">Belongs to the ParA family. MinD subfamily.</text>
</comment>
<name>A0A9D2P000_9FIRM</name>
<organism evidence="12 13">
    <name type="scientific">Candidatus Intestinimonas pullistercoris</name>
    <dbReference type="NCBI Taxonomy" id="2838623"/>
    <lineage>
        <taxon>Bacteria</taxon>
        <taxon>Bacillati</taxon>
        <taxon>Bacillota</taxon>
        <taxon>Clostridia</taxon>
        <taxon>Eubacteriales</taxon>
        <taxon>Intestinimonas</taxon>
    </lineage>
</organism>
<evidence type="ECO:0000256" key="1">
    <source>
        <dbReference type="ARBA" id="ARBA00010257"/>
    </source>
</evidence>